<comment type="subcellular location">
    <subcellularLocation>
        <location evidence="1">Membrane</location>
        <topology evidence="1">Multi-pass membrane protein</topology>
    </subcellularLocation>
</comment>
<feature type="transmembrane region" description="Helical" evidence="5">
    <location>
        <begin position="62"/>
        <end position="84"/>
    </location>
</feature>
<keyword evidence="4 5" id="KW-0472">Membrane</keyword>
<gene>
    <name evidence="7" type="ORF">GCM10020366_33330</name>
</gene>
<keyword evidence="3 5" id="KW-1133">Transmembrane helix</keyword>
<feature type="transmembrane region" description="Helical" evidence="5">
    <location>
        <begin position="145"/>
        <end position="164"/>
    </location>
</feature>
<feature type="transmembrane region" description="Helical" evidence="5">
    <location>
        <begin position="453"/>
        <end position="475"/>
    </location>
</feature>
<feature type="transmembrane region" description="Helical" evidence="5">
    <location>
        <begin position="171"/>
        <end position="190"/>
    </location>
</feature>
<evidence type="ECO:0000256" key="2">
    <source>
        <dbReference type="ARBA" id="ARBA00022692"/>
    </source>
</evidence>
<feature type="transmembrane region" description="Helical" evidence="5">
    <location>
        <begin position="250"/>
        <end position="268"/>
    </location>
</feature>
<evidence type="ECO:0000256" key="5">
    <source>
        <dbReference type="SAM" id="Phobius"/>
    </source>
</evidence>
<dbReference type="PANTHER" id="PTHR42770:SF16">
    <property type="entry name" value="AMINO ACID PERMEASE"/>
    <property type="match status" value="1"/>
</dbReference>
<feature type="transmembrane region" description="Helical" evidence="5">
    <location>
        <begin position="419"/>
        <end position="441"/>
    </location>
</feature>
<keyword evidence="8" id="KW-1185">Reference proteome</keyword>
<dbReference type="EMBL" id="BAAAYK010000038">
    <property type="protein sequence ID" value="GAA3359012.1"/>
    <property type="molecule type" value="Genomic_DNA"/>
</dbReference>
<evidence type="ECO:0000259" key="6">
    <source>
        <dbReference type="Pfam" id="PF00324"/>
    </source>
</evidence>
<feature type="transmembrane region" description="Helical" evidence="5">
    <location>
        <begin position="210"/>
        <end position="229"/>
    </location>
</feature>
<comment type="caution">
    <text evidence="7">The sequence shown here is derived from an EMBL/GenBank/DDBJ whole genome shotgun (WGS) entry which is preliminary data.</text>
</comment>
<sequence>MPPSTLPRSAERSPRPGPVANSLAASRLGMWSIIFFTVAAAAPETVVGGGAVSGFAVSGVNGIPVGYLAVAVVLGLFAVGYVAMSRHVENAGAFYAYIAKGLGRTSGTAAGGVAVLAYAMVQVSLVGGCGVGAADFLHQAGGPALPWWVFSGVGTGLVAVLGVLRIDVNGRVLGVLLLAEIAMILLYDLAFVTDPAEPGVTLTTLNPLQLGTAAAGVILVIAFTGFIGFENSTVLAEEARDPRTVGRATYLSLALIGGIYGLSTWALTVATGPDRIVAAAGEHSTELMFVLAAERLPAALVTLGSALYVTSLFAGMLSFHHVCARYLFALGREGIGPRALGVTSPRTSAPTAGSVTQSVITALVIALFAVTGWDPIVHLFFWGASGGALGVLCLVTATSFAVVGYFLRVPGHGCGRWRTLLAPGIAAVVLTGILVLTLRSFGTVLGLPPGSAAAWALPGAYLAVALAGFCWGAVLRVRRPDAYARIGMGARSATIDRAEEPGDAN</sequence>
<feature type="transmembrane region" description="Helical" evidence="5">
    <location>
        <begin position="379"/>
        <end position="407"/>
    </location>
</feature>
<evidence type="ECO:0000256" key="4">
    <source>
        <dbReference type="ARBA" id="ARBA00023136"/>
    </source>
</evidence>
<name>A0ABP6RVK9_9PSEU</name>
<feature type="domain" description="Amino acid permease/ SLC12A" evidence="6">
    <location>
        <begin position="58"/>
        <end position="393"/>
    </location>
</feature>
<dbReference type="InterPro" id="IPR004841">
    <property type="entry name" value="AA-permease/SLC12A_dom"/>
</dbReference>
<proteinExistence type="predicted"/>
<evidence type="ECO:0000313" key="7">
    <source>
        <dbReference type="EMBL" id="GAA3359012.1"/>
    </source>
</evidence>
<dbReference type="Proteomes" id="UP001500483">
    <property type="component" value="Unassembled WGS sequence"/>
</dbReference>
<protein>
    <submittedName>
        <fullName evidence="7">APC family permease</fullName>
    </submittedName>
</protein>
<keyword evidence="2 5" id="KW-0812">Transmembrane</keyword>
<dbReference type="Pfam" id="PF00324">
    <property type="entry name" value="AA_permease"/>
    <property type="match status" value="1"/>
</dbReference>
<feature type="transmembrane region" description="Helical" evidence="5">
    <location>
        <begin position="105"/>
        <end position="125"/>
    </location>
</feature>
<feature type="transmembrane region" description="Helical" evidence="5">
    <location>
        <begin position="21"/>
        <end position="42"/>
    </location>
</feature>
<dbReference type="RefSeq" id="WP_344927652.1">
    <property type="nucleotide sequence ID" value="NZ_BAAAYK010000038.1"/>
</dbReference>
<accession>A0ABP6RVK9</accession>
<feature type="transmembrane region" description="Helical" evidence="5">
    <location>
        <begin position="306"/>
        <end position="328"/>
    </location>
</feature>
<dbReference type="PIRSF" id="PIRSF006060">
    <property type="entry name" value="AA_transporter"/>
    <property type="match status" value="1"/>
</dbReference>
<dbReference type="Gene3D" id="1.20.1740.10">
    <property type="entry name" value="Amino acid/polyamine transporter I"/>
    <property type="match status" value="1"/>
</dbReference>
<dbReference type="PANTHER" id="PTHR42770">
    <property type="entry name" value="AMINO ACID TRANSPORTER-RELATED"/>
    <property type="match status" value="1"/>
</dbReference>
<evidence type="ECO:0000256" key="3">
    <source>
        <dbReference type="ARBA" id="ARBA00022989"/>
    </source>
</evidence>
<reference evidence="8" key="1">
    <citation type="journal article" date="2019" name="Int. J. Syst. Evol. Microbiol.">
        <title>The Global Catalogue of Microorganisms (GCM) 10K type strain sequencing project: providing services to taxonomists for standard genome sequencing and annotation.</title>
        <authorList>
            <consortium name="The Broad Institute Genomics Platform"/>
            <consortium name="The Broad Institute Genome Sequencing Center for Infectious Disease"/>
            <person name="Wu L."/>
            <person name="Ma J."/>
        </authorList>
    </citation>
    <scope>NUCLEOTIDE SEQUENCE [LARGE SCALE GENOMIC DNA]</scope>
    <source>
        <strain evidence="8">JCM 9687</strain>
    </source>
</reference>
<organism evidence="7 8">
    <name type="scientific">Saccharopolyspora gregorii</name>
    <dbReference type="NCBI Taxonomy" id="33914"/>
    <lineage>
        <taxon>Bacteria</taxon>
        <taxon>Bacillati</taxon>
        <taxon>Actinomycetota</taxon>
        <taxon>Actinomycetes</taxon>
        <taxon>Pseudonocardiales</taxon>
        <taxon>Pseudonocardiaceae</taxon>
        <taxon>Saccharopolyspora</taxon>
    </lineage>
</organism>
<evidence type="ECO:0000256" key="1">
    <source>
        <dbReference type="ARBA" id="ARBA00004141"/>
    </source>
</evidence>
<dbReference type="InterPro" id="IPR050367">
    <property type="entry name" value="APC_superfamily"/>
</dbReference>
<feature type="transmembrane region" description="Helical" evidence="5">
    <location>
        <begin position="349"/>
        <end position="373"/>
    </location>
</feature>
<evidence type="ECO:0000313" key="8">
    <source>
        <dbReference type="Proteomes" id="UP001500483"/>
    </source>
</evidence>